<dbReference type="Gene3D" id="3.40.50.10690">
    <property type="entry name" value="putative lor/sdh protein like domains"/>
    <property type="match status" value="1"/>
</dbReference>
<dbReference type="RefSeq" id="WP_004073865.1">
    <property type="nucleotide sequence ID" value="NZ_CM001488.1"/>
</dbReference>
<reference evidence="1 2" key="1">
    <citation type="submission" date="2011-09" db="EMBL/GenBank/DDBJ databases">
        <authorList>
            <consortium name="US DOE Joint Genome Institute (JGI-PGF)"/>
            <person name="Lucas S."/>
            <person name="Han J."/>
            <person name="Lapidus A."/>
            <person name="Cheng J.-F."/>
            <person name="Goodwin L."/>
            <person name="Pitluck S."/>
            <person name="Peters L."/>
            <person name="Land M.L."/>
            <person name="Hauser L."/>
            <person name="Orellana R."/>
            <person name="Lovley D."/>
            <person name="Woyke T.J."/>
        </authorList>
    </citation>
    <scope>NUCLEOTIDE SEQUENCE [LARGE SCALE GENOMIC DNA]</scope>
    <source>
        <strain evidence="1 2">2ac9</strain>
    </source>
</reference>
<proteinExistence type="predicted"/>
<keyword evidence="2" id="KW-1185">Reference proteome</keyword>
<evidence type="ECO:0000313" key="1">
    <source>
        <dbReference type="EMBL" id="EIM64344.1"/>
    </source>
</evidence>
<organism evidence="1 2">
    <name type="scientific">Desulfobacter postgatei 2ac9</name>
    <dbReference type="NCBI Taxonomy" id="879212"/>
    <lineage>
        <taxon>Bacteria</taxon>
        <taxon>Pseudomonadati</taxon>
        <taxon>Thermodesulfobacteriota</taxon>
        <taxon>Desulfobacteria</taxon>
        <taxon>Desulfobacterales</taxon>
        <taxon>Desulfobacteraceae</taxon>
        <taxon>Desulfobacter</taxon>
    </lineage>
</organism>
<dbReference type="HOGENOM" id="CLU_879292_0_0_7"/>
<protein>
    <submittedName>
        <fullName evidence="1">Uncharacterized protein</fullName>
    </submittedName>
</protein>
<dbReference type="OrthoDB" id="9780825at2"/>
<accession>I5B4D1</accession>
<dbReference type="STRING" id="879212.DespoDRAFT_02496"/>
<reference evidence="1 2" key="2">
    <citation type="submission" date="2012-02" db="EMBL/GenBank/DDBJ databases">
        <title>Improved High-Quality Draft sequence of Desulfobacter postgatei 2ac9.</title>
        <authorList>
            <consortium name="US DOE Joint Genome Institute"/>
            <person name="Lucas S."/>
            <person name="Han J."/>
            <person name="Lapidus A."/>
            <person name="Cheng J.-F."/>
            <person name="Goodwin L."/>
            <person name="Pitluck S."/>
            <person name="Peters L."/>
            <person name="Ovchinnikova G."/>
            <person name="Held B."/>
            <person name="Detter J.C."/>
            <person name="Han C."/>
            <person name="Tapia R."/>
            <person name="Land M."/>
            <person name="Hauser L."/>
            <person name="Kyrpides N."/>
            <person name="Ivanova N."/>
            <person name="Pagani I."/>
            <person name="Orellana R."/>
            <person name="Lovley D."/>
            <person name="Woyke T."/>
        </authorList>
    </citation>
    <scope>NUCLEOTIDE SEQUENCE [LARGE SCALE GENOMIC DNA]</scope>
    <source>
        <strain evidence="1 2">2ac9</strain>
    </source>
</reference>
<dbReference type="Proteomes" id="UP000005778">
    <property type="component" value="Chromosome"/>
</dbReference>
<dbReference type="eggNOG" id="COG1899">
    <property type="taxonomic scope" value="Bacteria"/>
</dbReference>
<gene>
    <name evidence="1" type="ORF">DespoDRAFT_02496</name>
</gene>
<name>I5B4D1_9BACT</name>
<dbReference type="AlphaFoldDB" id="I5B4D1"/>
<sequence>MTNKNMTNKKGAGQPPLYCSKPDHAKLDYSKLSTYSIKNRKSLVSRDDFAAPWTKGAGLGTFFDRLPAILAGKDIRNVIDAIAGAAQKNRQVCFGMGGHVVKTGMAPILIDLMEKGVITHLAMNGSCIIHDFEVAFTGRTSEDVAESLASGSFGMAKETSELLNQAIAMAHEQKTGLGRAVGRLIEDLNLPFKESSLTAAGTRLDLPVTVHVAIGTDIIHMHPGFDGAACGAATLHDFKTLASTIADLENGVFINAGSAVILPEVFLKALTLVRNLGHTVDDFTTVNLDFIRHYRPMTNVVNRPTQGRGKGYAIVGHHEILIPLIAAGVIEAL</sequence>
<evidence type="ECO:0000313" key="2">
    <source>
        <dbReference type="Proteomes" id="UP000005778"/>
    </source>
</evidence>
<dbReference type="EMBL" id="CM001488">
    <property type="protein sequence ID" value="EIM64344.1"/>
    <property type="molecule type" value="Genomic_DNA"/>
</dbReference>